<dbReference type="SUPFAM" id="SSF48452">
    <property type="entry name" value="TPR-like"/>
    <property type="match status" value="1"/>
</dbReference>
<reference evidence="1 2" key="1">
    <citation type="submission" date="2018-04" db="EMBL/GenBank/DDBJ databases">
        <title>Genome sequencing of Flavobacterium sp. HYN0048.</title>
        <authorList>
            <person name="Yi H."/>
            <person name="Baek C."/>
        </authorList>
    </citation>
    <scope>NUCLEOTIDE SEQUENCE [LARGE SCALE GENOMIC DNA]</scope>
    <source>
        <strain evidence="1 2">HYN0048</strain>
    </source>
</reference>
<evidence type="ECO:0000313" key="2">
    <source>
        <dbReference type="Proteomes" id="UP000244193"/>
    </source>
</evidence>
<dbReference type="Gene3D" id="1.25.40.10">
    <property type="entry name" value="Tetratricopeptide repeat domain"/>
    <property type="match status" value="1"/>
</dbReference>
<dbReference type="Proteomes" id="UP000244193">
    <property type="component" value="Chromosome"/>
</dbReference>
<dbReference type="AlphaFoldDB" id="A0A2S0RHK9"/>
<dbReference type="EMBL" id="CP028811">
    <property type="protein sequence ID" value="AWA31019.1"/>
    <property type="molecule type" value="Genomic_DNA"/>
</dbReference>
<evidence type="ECO:0008006" key="3">
    <source>
        <dbReference type="Google" id="ProtNLM"/>
    </source>
</evidence>
<organism evidence="1 2">
    <name type="scientific">Flavobacterium magnum</name>
    <dbReference type="NCBI Taxonomy" id="2162713"/>
    <lineage>
        <taxon>Bacteria</taxon>
        <taxon>Pseudomonadati</taxon>
        <taxon>Bacteroidota</taxon>
        <taxon>Flavobacteriia</taxon>
        <taxon>Flavobacteriales</taxon>
        <taxon>Flavobacteriaceae</taxon>
        <taxon>Flavobacterium</taxon>
    </lineage>
</organism>
<name>A0A2S0RHK9_9FLAO</name>
<accession>A0A2S0RHK9</accession>
<sequence>MSSREYSVPKAATDVKPPDVTCNIGAPDVKELYMKQFISLLLVLFSTCVFGQNDSINTPEILLRKAKSDSYYKLLDSINTYYDSKTEKQADEMIKNESLKSLVYYDQLIKEFPNSELVFDALYNKAQITYAYLDADSAYKTFLEAIKFNTKKTAFKHKAFRALAGIEIDRKNYNQAIQYLDESSKYPIYIDCGVQWEVDTSQLRNMYTECFDGLREKKN</sequence>
<dbReference type="KEGG" id="fmg:HYN48_13520"/>
<keyword evidence="2" id="KW-1185">Reference proteome</keyword>
<dbReference type="InterPro" id="IPR011990">
    <property type="entry name" value="TPR-like_helical_dom_sf"/>
</dbReference>
<protein>
    <recommendedName>
        <fullName evidence="3">Tetratricopeptide repeat protein</fullName>
    </recommendedName>
</protein>
<gene>
    <name evidence="1" type="ORF">HYN48_13520</name>
</gene>
<evidence type="ECO:0000313" key="1">
    <source>
        <dbReference type="EMBL" id="AWA31019.1"/>
    </source>
</evidence>
<proteinExistence type="predicted"/>